<dbReference type="AlphaFoldDB" id="A0AA39WLF0"/>
<evidence type="ECO:0000313" key="2">
    <source>
        <dbReference type="EMBL" id="KAK0617574.1"/>
    </source>
</evidence>
<organism evidence="2 3">
    <name type="scientific">Immersiella caudata</name>
    <dbReference type="NCBI Taxonomy" id="314043"/>
    <lineage>
        <taxon>Eukaryota</taxon>
        <taxon>Fungi</taxon>
        <taxon>Dikarya</taxon>
        <taxon>Ascomycota</taxon>
        <taxon>Pezizomycotina</taxon>
        <taxon>Sordariomycetes</taxon>
        <taxon>Sordariomycetidae</taxon>
        <taxon>Sordariales</taxon>
        <taxon>Lasiosphaeriaceae</taxon>
        <taxon>Immersiella</taxon>
    </lineage>
</organism>
<comment type="caution">
    <text evidence="2">The sequence shown here is derived from an EMBL/GenBank/DDBJ whole genome shotgun (WGS) entry which is preliminary data.</text>
</comment>
<reference evidence="2" key="1">
    <citation type="submission" date="2023-06" db="EMBL/GenBank/DDBJ databases">
        <title>Genome-scale phylogeny and comparative genomics of the fungal order Sordariales.</title>
        <authorList>
            <consortium name="Lawrence Berkeley National Laboratory"/>
            <person name="Hensen N."/>
            <person name="Bonometti L."/>
            <person name="Westerberg I."/>
            <person name="Brannstrom I.O."/>
            <person name="Guillou S."/>
            <person name="Cros-Aarteil S."/>
            <person name="Calhoun S."/>
            <person name="Haridas S."/>
            <person name="Kuo A."/>
            <person name="Mondo S."/>
            <person name="Pangilinan J."/>
            <person name="Riley R."/>
            <person name="Labutti K."/>
            <person name="Andreopoulos B."/>
            <person name="Lipzen A."/>
            <person name="Chen C."/>
            <person name="Yanf M."/>
            <person name="Daum C."/>
            <person name="Ng V."/>
            <person name="Clum A."/>
            <person name="Steindorff A."/>
            <person name="Ohm R."/>
            <person name="Martin F."/>
            <person name="Silar P."/>
            <person name="Natvig D."/>
            <person name="Lalanne C."/>
            <person name="Gautier V."/>
            <person name="Ament-Velasquez S.L."/>
            <person name="Kruys A."/>
            <person name="Hutchinson M.I."/>
            <person name="Powell A.J."/>
            <person name="Barry K."/>
            <person name="Miller A.N."/>
            <person name="Grigoriev I.V."/>
            <person name="Debuchy R."/>
            <person name="Gladieux P."/>
            <person name="Thoren M.H."/>
            <person name="Johannesson H."/>
        </authorList>
    </citation>
    <scope>NUCLEOTIDE SEQUENCE</scope>
    <source>
        <strain evidence="2">CBS 606.72</strain>
    </source>
</reference>
<protein>
    <submittedName>
        <fullName evidence="2">Uncharacterized protein</fullName>
    </submittedName>
</protein>
<dbReference type="EMBL" id="JAULSU010000005">
    <property type="protein sequence ID" value="KAK0617574.1"/>
    <property type="molecule type" value="Genomic_DNA"/>
</dbReference>
<feature type="transmembrane region" description="Helical" evidence="1">
    <location>
        <begin position="125"/>
        <end position="149"/>
    </location>
</feature>
<dbReference type="Proteomes" id="UP001175000">
    <property type="component" value="Unassembled WGS sequence"/>
</dbReference>
<gene>
    <name evidence="2" type="ORF">B0T14DRAFT_498563</name>
</gene>
<sequence>MGTPNTGTFMIGVPTATHFDVAGTYDKDRFNCPTLPVTISPANGIQFDANVKAEILGGLPALPLMALSASNVPFTCLYSVAYTQSAPSTTVVVTSRQCVAAPTPSRNGTATGGHNSVNSGISTGAAAGIGIAVAVAVIAIAAAAAWLFLHRRRQDPEGSPVLPIMGPDKSQKRAAAIGPPPPSKGAIGGLAGLHHYLLDGEGDSEMVGELTSLGHLLKDHVQASYHKAPVGRDHLSQVNSSLSSLGLDRATQAQIASLALNERTRHIAIRGLLARIIFSALDVSSASSLSLLPPSVAAFSRTIPLDLNKELTPQAPGAAPLRTSSIRTGSIDRSPLQVPANIDTQIRDTRVALDGFLSIFVHDDSRARNNQAKSLERAIRACAKFGYALFSHPCEWAYLFWNEAASSSVVVLPGLERFSGPDGEVYKSGHVVVHPTIENV</sequence>
<name>A0AA39WLF0_9PEZI</name>
<keyword evidence="1" id="KW-1133">Transmembrane helix</keyword>
<keyword evidence="3" id="KW-1185">Reference proteome</keyword>
<evidence type="ECO:0000256" key="1">
    <source>
        <dbReference type="SAM" id="Phobius"/>
    </source>
</evidence>
<accession>A0AA39WLF0</accession>
<proteinExistence type="predicted"/>
<evidence type="ECO:0000313" key="3">
    <source>
        <dbReference type="Proteomes" id="UP001175000"/>
    </source>
</evidence>
<keyword evidence="1" id="KW-0812">Transmembrane</keyword>
<keyword evidence="1" id="KW-0472">Membrane</keyword>